<accession>A0ABX5K6W5</accession>
<evidence type="ECO:0000313" key="2">
    <source>
        <dbReference type="EMBL" id="PUX07435.1"/>
    </source>
</evidence>
<sequence length="85" mass="10115">MSARLLTSISALLRRIYQQHNETQIAFYRLIRTIYRRLSRLIACRFVKKRTIFGIFFAYVFSAILFNVMIVKFNLLGESVQMPIH</sequence>
<evidence type="ECO:0000256" key="1">
    <source>
        <dbReference type="SAM" id="Phobius"/>
    </source>
</evidence>
<dbReference type="Proteomes" id="UP000244731">
    <property type="component" value="Unassembled WGS sequence"/>
</dbReference>
<organism evidence="2 3">
    <name type="scientific">Cronobacter malonaticus</name>
    <dbReference type="NCBI Taxonomy" id="413503"/>
    <lineage>
        <taxon>Bacteria</taxon>
        <taxon>Pseudomonadati</taxon>
        <taxon>Pseudomonadota</taxon>
        <taxon>Gammaproteobacteria</taxon>
        <taxon>Enterobacterales</taxon>
        <taxon>Enterobacteriaceae</taxon>
        <taxon>Cronobacter</taxon>
    </lineage>
</organism>
<reference evidence="2 3" key="1">
    <citation type="submission" date="2016-12" db="EMBL/GenBank/DDBJ databases">
        <title>Analysis of the Molecular Diversity Among Cronobacter Species Isolated from Filth Flies Using a Pan Genomic DNA Microarray.</title>
        <authorList>
            <person name="Pava-Ripoll M."/>
            <person name="Tall B."/>
            <person name="Farber J."/>
            <person name="Fanning S."/>
            <person name="Lehner A."/>
            <person name="Stephan R."/>
            <person name="Pagotto F."/>
            <person name="Iverson C."/>
            <person name="Ziobro G."/>
            <person name="Miller A."/>
            <person name="Pearson R."/>
            <person name="Yan Q."/>
            <person name="Kim M."/>
            <person name="Jeong S."/>
            <person name="Park J."/>
            <person name="Jun S."/>
            <person name="Choi H."/>
            <person name="Chung T."/>
            <person name="Yoo Y."/>
            <person name="Park E."/>
            <person name="Hwang S."/>
            <person name="Lee B."/>
            <person name="Sathyamoorthy V."/>
            <person name="Carter L."/>
            <person name="Mammel M."/>
            <person name="Jackson S."/>
            <person name="Kothary M."/>
            <person name="Patel I."/>
            <person name="Grim C."/>
            <person name="Gopinath G."/>
            <person name="Gangiredla J."/>
            <person name="Chase H."/>
        </authorList>
    </citation>
    <scope>NUCLEOTIDE SEQUENCE [LARGE SCALE GENOMIC DNA]</scope>
    <source>
        <strain evidence="2 3">MOD1-Md25g</strain>
    </source>
</reference>
<keyword evidence="1" id="KW-0472">Membrane</keyword>
<keyword evidence="1" id="KW-1133">Transmembrane helix</keyword>
<dbReference type="EMBL" id="MSAC01000024">
    <property type="protein sequence ID" value="PUX07435.1"/>
    <property type="molecule type" value="Genomic_DNA"/>
</dbReference>
<evidence type="ECO:0000313" key="3">
    <source>
        <dbReference type="Proteomes" id="UP000244731"/>
    </source>
</evidence>
<feature type="transmembrane region" description="Helical" evidence="1">
    <location>
        <begin position="52"/>
        <end position="73"/>
    </location>
</feature>
<protein>
    <submittedName>
        <fullName evidence="2">Uncharacterized protein</fullName>
    </submittedName>
</protein>
<keyword evidence="3" id="KW-1185">Reference proteome</keyword>
<gene>
    <name evidence="2" type="ORF">AUM46_08375</name>
</gene>
<keyword evidence="1" id="KW-0812">Transmembrane</keyword>
<name>A0ABX5K6W5_9ENTR</name>
<comment type="caution">
    <text evidence="2">The sequence shown here is derived from an EMBL/GenBank/DDBJ whole genome shotgun (WGS) entry which is preliminary data.</text>
</comment>
<proteinExistence type="predicted"/>